<accession>A0A843TVI5</accession>
<reference evidence="2" key="1">
    <citation type="submission" date="2017-07" db="EMBL/GenBank/DDBJ databases">
        <title>Taro Niue Genome Assembly and Annotation.</title>
        <authorList>
            <person name="Atibalentja N."/>
            <person name="Keating K."/>
            <person name="Fields C.J."/>
        </authorList>
    </citation>
    <scope>NUCLEOTIDE SEQUENCE</scope>
    <source>
        <strain evidence="2">Niue_2</strain>
        <tissue evidence="2">Leaf</tissue>
    </source>
</reference>
<dbReference type="EMBL" id="NMUH01000164">
    <property type="protein sequence ID" value="MQL73394.1"/>
    <property type="molecule type" value="Genomic_DNA"/>
</dbReference>
<evidence type="ECO:0000313" key="3">
    <source>
        <dbReference type="Proteomes" id="UP000652761"/>
    </source>
</evidence>
<gene>
    <name evidence="2" type="ORF">Taro_005733</name>
</gene>
<name>A0A843TVI5_COLES</name>
<dbReference type="Proteomes" id="UP000652761">
    <property type="component" value="Unassembled WGS sequence"/>
</dbReference>
<feature type="compositionally biased region" description="Gly residues" evidence="1">
    <location>
        <begin position="19"/>
        <end position="40"/>
    </location>
</feature>
<protein>
    <submittedName>
        <fullName evidence="2">Uncharacterized protein</fullName>
    </submittedName>
</protein>
<dbReference type="AlphaFoldDB" id="A0A843TVI5"/>
<sequence length="60" mass="5397">MSSTGPGEGPEEDEAPAEDGGGTLEIGGGPLSNGPDGPGGPCTLASASAAAGASPDGPDC</sequence>
<organism evidence="2 3">
    <name type="scientific">Colocasia esculenta</name>
    <name type="common">Wild taro</name>
    <name type="synonym">Arum esculentum</name>
    <dbReference type="NCBI Taxonomy" id="4460"/>
    <lineage>
        <taxon>Eukaryota</taxon>
        <taxon>Viridiplantae</taxon>
        <taxon>Streptophyta</taxon>
        <taxon>Embryophyta</taxon>
        <taxon>Tracheophyta</taxon>
        <taxon>Spermatophyta</taxon>
        <taxon>Magnoliopsida</taxon>
        <taxon>Liliopsida</taxon>
        <taxon>Araceae</taxon>
        <taxon>Aroideae</taxon>
        <taxon>Colocasieae</taxon>
        <taxon>Colocasia</taxon>
    </lineage>
</organism>
<evidence type="ECO:0000256" key="1">
    <source>
        <dbReference type="SAM" id="MobiDB-lite"/>
    </source>
</evidence>
<evidence type="ECO:0000313" key="2">
    <source>
        <dbReference type="EMBL" id="MQL73394.1"/>
    </source>
</evidence>
<feature type="compositionally biased region" description="Low complexity" evidence="1">
    <location>
        <begin position="45"/>
        <end position="60"/>
    </location>
</feature>
<keyword evidence="3" id="KW-1185">Reference proteome</keyword>
<feature type="region of interest" description="Disordered" evidence="1">
    <location>
        <begin position="1"/>
        <end position="60"/>
    </location>
</feature>
<proteinExistence type="predicted"/>
<comment type="caution">
    <text evidence="2">The sequence shown here is derived from an EMBL/GenBank/DDBJ whole genome shotgun (WGS) entry which is preliminary data.</text>
</comment>